<gene>
    <name evidence="2" type="ORF">A2785_00945</name>
</gene>
<evidence type="ECO:0000313" key="3">
    <source>
        <dbReference type="Proteomes" id="UP000179069"/>
    </source>
</evidence>
<dbReference type="Pfam" id="PF00814">
    <property type="entry name" value="TsaD"/>
    <property type="match status" value="1"/>
</dbReference>
<name>A0A1G1VL52_9BACT</name>
<dbReference type="SUPFAM" id="SSF53067">
    <property type="entry name" value="Actin-like ATPase domain"/>
    <property type="match status" value="1"/>
</dbReference>
<reference evidence="2 3" key="1">
    <citation type="journal article" date="2016" name="Nat. Commun.">
        <title>Thousands of microbial genomes shed light on interconnected biogeochemical processes in an aquifer system.</title>
        <authorList>
            <person name="Anantharaman K."/>
            <person name="Brown C.T."/>
            <person name="Hug L.A."/>
            <person name="Sharon I."/>
            <person name="Castelle C.J."/>
            <person name="Probst A.J."/>
            <person name="Thomas B.C."/>
            <person name="Singh A."/>
            <person name="Wilkins M.J."/>
            <person name="Karaoz U."/>
            <person name="Brodie E.L."/>
            <person name="Williams K.H."/>
            <person name="Hubbard S.S."/>
            <person name="Banfield J.F."/>
        </authorList>
    </citation>
    <scope>NUCLEOTIDE SEQUENCE [LARGE SCALE GENOMIC DNA]</scope>
</reference>
<organism evidence="2 3">
    <name type="scientific">Candidatus Chisholmbacteria bacterium RIFCSPHIGHO2_01_FULL_49_18</name>
    <dbReference type="NCBI Taxonomy" id="1797590"/>
    <lineage>
        <taxon>Bacteria</taxon>
        <taxon>Candidatus Chisholmiibacteriota</taxon>
    </lineage>
</organism>
<dbReference type="InterPro" id="IPR043129">
    <property type="entry name" value="ATPase_NBD"/>
</dbReference>
<dbReference type="AlphaFoldDB" id="A0A1G1VL52"/>
<protein>
    <recommendedName>
        <fullName evidence="1">Gcp-like domain-containing protein</fullName>
    </recommendedName>
</protein>
<feature type="domain" description="Gcp-like" evidence="1">
    <location>
        <begin position="34"/>
        <end position="88"/>
    </location>
</feature>
<proteinExistence type="predicted"/>
<dbReference type="EMBL" id="MHCI01000019">
    <property type="protein sequence ID" value="OGY16138.1"/>
    <property type="molecule type" value="Genomic_DNA"/>
</dbReference>
<evidence type="ECO:0000259" key="1">
    <source>
        <dbReference type="Pfam" id="PF00814"/>
    </source>
</evidence>
<accession>A0A1G1VL52</accession>
<sequence length="115" mass="12669">MKLYIDTTQNTKSIVRVGDVEIIKTYDSPRGQDVLQHIEEALKKAHVKKESLKEIEVNPGPGAFTSTRVGVAVANAFGFALKIPVNGLKPSEFVKPVYDNQPSISLPKSQFDKSK</sequence>
<dbReference type="Gene3D" id="3.30.420.40">
    <property type="match status" value="1"/>
</dbReference>
<dbReference type="Proteomes" id="UP000179069">
    <property type="component" value="Unassembled WGS sequence"/>
</dbReference>
<comment type="caution">
    <text evidence="2">The sequence shown here is derived from an EMBL/GenBank/DDBJ whole genome shotgun (WGS) entry which is preliminary data.</text>
</comment>
<dbReference type="InterPro" id="IPR000905">
    <property type="entry name" value="Gcp-like_dom"/>
</dbReference>
<evidence type="ECO:0000313" key="2">
    <source>
        <dbReference type="EMBL" id="OGY16138.1"/>
    </source>
</evidence>